<dbReference type="AlphaFoldDB" id="A0A1M5GSL7"/>
<keyword evidence="2" id="KW-1185">Reference proteome</keyword>
<sequence>MRRTTVILLAILSSVLLLSVIFIIHLRFFAPIDKTEKNFLSNDNFSGKVDSINVSLYKVIRFVDENNNEVNDISSSLMVQPFKNEQQKGMFCYPKELSFMINKQVSGDTLIIKLSYSEEHLTDLLDKYKSKRMHANFSLYTDSASTLSIKNESKKMGTIFKNITLKEATVYGVNEIVIDSCKIDRLNISGYHAQISLANNKINIFSIDLENLNNWKVDKCDINEEHLTGKGNNYVSLPKTECKKMVWKGKTKDSEINVSLKADKATISF</sequence>
<dbReference type="EMBL" id="FQTV01000022">
    <property type="protein sequence ID" value="SHG06746.1"/>
    <property type="molecule type" value="Genomic_DNA"/>
</dbReference>
<reference evidence="1 2" key="1">
    <citation type="submission" date="2016-11" db="EMBL/GenBank/DDBJ databases">
        <authorList>
            <person name="Jaros S."/>
            <person name="Januszkiewicz K."/>
            <person name="Wedrychowicz H."/>
        </authorList>
    </citation>
    <scope>NUCLEOTIDE SEQUENCE [LARGE SCALE GENOMIC DNA]</scope>
    <source>
        <strain evidence="1 2">DSM 26991</strain>
    </source>
</reference>
<organism evidence="1 2">
    <name type="scientific">Bacteroides luti</name>
    <dbReference type="NCBI Taxonomy" id="1297750"/>
    <lineage>
        <taxon>Bacteria</taxon>
        <taxon>Pseudomonadati</taxon>
        <taxon>Bacteroidota</taxon>
        <taxon>Bacteroidia</taxon>
        <taxon>Bacteroidales</taxon>
        <taxon>Bacteroidaceae</taxon>
        <taxon>Bacteroides</taxon>
    </lineage>
</organism>
<dbReference type="OrthoDB" id="1036353at2"/>
<dbReference type="RefSeq" id="WP_073403978.1">
    <property type="nucleotide sequence ID" value="NZ_FQTV01000022.1"/>
</dbReference>
<name>A0A1M5GSL7_9BACE</name>
<dbReference type="STRING" id="1297750.SAMN05444405_12217"/>
<accession>A0A1M5GSL7</accession>
<proteinExistence type="predicted"/>
<protein>
    <recommendedName>
        <fullName evidence="3">Adhesin domain-containing protein</fullName>
    </recommendedName>
</protein>
<evidence type="ECO:0000313" key="1">
    <source>
        <dbReference type="EMBL" id="SHG06746.1"/>
    </source>
</evidence>
<gene>
    <name evidence="1" type="ORF">SAMN05444405_12217</name>
</gene>
<dbReference type="Proteomes" id="UP000184509">
    <property type="component" value="Unassembled WGS sequence"/>
</dbReference>
<evidence type="ECO:0000313" key="2">
    <source>
        <dbReference type="Proteomes" id="UP000184509"/>
    </source>
</evidence>
<evidence type="ECO:0008006" key="3">
    <source>
        <dbReference type="Google" id="ProtNLM"/>
    </source>
</evidence>